<evidence type="ECO:0000256" key="11">
    <source>
        <dbReference type="PROSITE-ProRule" id="PRU00042"/>
    </source>
</evidence>
<proteinExistence type="inferred from homology"/>
<dbReference type="PANTHER" id="PTHR47772">
    <property type="entry name" value="ZINC FINGER PROTEIN 200"/>
    <property type="match status" value="1"/>
</dbReference>
<feature type="region of interest" description="Disordered" evidence="12">
    <location>
        <begin position="131"/>
        <end position="167"/>
    </location>
</feature>
<dbReference type="InterPro" id="IPR036236">
    <property type="entry name" value="Znf_C2H2_sf"/>
</dbReference>
<dbReference type="FunFam" id="3.30.160.60:FF:001156">
    <property type="entry name" value="Zinc finger protein 407"/>
    <property type="match status" value="1"/>
</dbReference>
<dbReference type="AlphaFoldDB" id="A0A507FMN8"/>
<evidence type="ECO:0000256" key="5">
    <source>
        <dbReference type="ARBA" id="ARBA00022771"/>
    </source>
</evidence>
<dbReference type="FunFam" id="3.30.160.60:FF:001498">
    <property type="entry name" value="Zinc finger protein 404"/>
    <property type="match status" value="1"/>
</dbReference>
<dbReference type="Gene3D" id="3.30.160.60">
    <property type="entry name" value="Classic Zinc Finger"/>
    <property type="match status" value="5"/>
</dbReference>
<keyword evidence="5 11" id="KW-0863">Zinc-finger</keyword>
<dbReference type="GO" id="GO:0003677">
    <property type="term" value="F:DNA binding"/>
    <property type="evidence" value="ECO:0007669"/>
    <property type="project" value="UniProtKB-KW"/>
</dbReference>
<feature type="region of interest" description="Disordered" evidence="12">
    <location>
        <begin position="332"/>
        <end position="351"/>
    </location>
</feature>
<dbReference type="InterPro" id="IPR050636">
    <property type="entry name" value="C2H2-ZF_domain-containing"/>
</dbReference>
<dbReference type="InterPro" id="IPR013087">
    <property type="entry name" value="Znf_C2H2_type"/>
</dbReference>
<evidence type="ECO:0000256" key="6">
    <source>
        <dbReference type="ARBA" id="ARBA00022833"/>
    </source>
</evidence>
<comment type="subcellular location">
    <subcellularLocation>
        <location evidence="1">Nucleus</location>
    </subcellularLocation>
</comment>
<keyword evidence="9" id="KW-0804">Transcription</keyword>
<comment type="similarity">
    <text evidence="2">Belongs to the krueppel C2H2-type zinc-finger protein family.</text>
</comment>
<evidence type="ECO:0000256" key="4">
    <source>
        <dbReference type="ARBA" id="ARBA00022737"/>
    </source>
</evidence>
<dbReference type="EMBL" id="QEAP01000016">
    <property type="protein sequence ID" value="TPX77691.1"/>
    <property type="molecule type" value="Genomic_DNA"/>
</dbReference>
<evidence type="ECO:0000313" key="14">
    <source>
        <dbReference type="EMBL" id="TPX77691.1"/>
    </source>
</evidence>
<dbReference type="PANTHER" id="PTHR47772:SF7">
    <property type="entry name" value="ZINC FINGER PROTEIN 160"/>
    <property type="match status" value="1"/>
</dbReference>
<dbReference type="GO" id="GO:0008270">
    <property type="term" value="F:zinc ion binding"/>
    <property type="evidence" value="ECO:0007669"/>
    <property type="project" value="UniProtKB-KW"/>
</dbReference>
<dbReference type="SUPFAM" id="SSF57667">
    <property type="entry name" value="beta-beta-alpha zinc fingers"/>
    <property type="match status" value="3"/>
</dbReference>
<organism evidence="14 15">
    <name type="scientific">Chytriomyces confervae</name>
    <dbReference type="NCBI Taxonomy" id="246404"/>
    <lineage>
        <taxon>Eukaryota</taxon>
        <taxon>Fungi</taxon>
        <taxon>Fungi incertae sedis</taxon>
        <taxon>Chytridiomycota</taxon>
        <taxon>Chytridiomycota incertae sedis</taxon>
        <taxon>Chytridiomycetes</taxon>
        <taxon>Chytridiales</taxon>
        <taxon>Chytriomycetaceae</taxon>
        <taxon>Chytriomyces</taxon>
    </lineage>
</organism>
<evidence type="ECO:0000313" key="15">
    <source>
        <dbReference type="Proteomes" id="UP000320333"/>
    </source>
</evidence>
<keyword evidence="10" id="KW-0539">Nucleus</keyword>
<keyword evidence="3" id="KW-0479">Metal-binding</keyword>
<dbReference type="PROSITE" id="PS00028">
    <property type="entry name" value="ZINC_FINGER_C2H2_1"/>
    <property type="match status" value="6"/>
</dbReference>
<feature type="compositionally biased region" description="Basic and acidic residues" evidence="12">
    <location>
        <begin position="156"/>
        <end position="167"/>
    </location>
</feature>
<feature type="domain" description="C2H2-type" evidence="13">
    <location>
        <begin position="172"/>
        <end position="199"/>
    </location>
</feature>
<feature type="domain" description="C2H2-type" evidence="13">
    <location>
        <begin position="284"/>
        <end position="311"/>
    </location>
</feature>
<evidence type="ECO:0000256" key="3">
    <source>
        <dbReference type="ARBA" id="ARBA00022723"/>
    </source>
</evidence>
<evidence type="ECO:0000256" key="8">
    <source>
        <dbReference type="ARBA" id="ARBA00023125"/>
    </source>
</evidence>
<keyword evidence="7" id="KW-0805">Transcription regulation</keyword>
<feature type="domain" description="C2H2-type" evidence="13">
    <location>
        <begin position="228"/>
        <end position="255"/>
    </location>
</feature>
<accession>A0A507FMN8</accession>
<evidence type="ECO:0000256" key="9">
    <source>
        <dbReference type="ARBA" id="ARBA00023163"/>
    </source>
</evidence>
<feature type="domain" description="C2H2-type" evidence="13">
    <location>
        <begin position="312"/>
        <end position="342"/>
    </location>
</feature>
<protein>
    <recommendedName>
        <fullName evidence="13">C2H2-type domain-containing protein</fullName>
    </recommendedName>
</protein>
<dbReference type="GO" id="GO:0005634">
    <property type="term" value="C:nucleus"/>
    <property type="evidence" value="ECO:0007669"/>
    <property type="project" value="UniProtKB-SubCell"/>
</dbReference>
<dbReference type="OrthoDB" id="6077919at2759"/>
<comment type="caution">
    <text evidence="14">The sequence shown here is derived from an EMBL/GenBank/DDBJ whole genome shotgun (WGS) entry which is preliminary data.</text>
</comment>
<feature type="domain" description="C2H2-type" evidence="13">
    <location>
        <begin position="200"/>
        <end position="227"/>
    </location>
</feature>
<evidence type="ECO:0000256" key="7">
    <source>
        <dbReference type="ARBA" id="ARBA00023015"/>
    </source>
</evidence>
<keyword evidence="6" id="KW-0862">Zinc</keyword>
<reference evidence="14 15" key="1">
    <citation type="journal article" date="2019" name="Sci. Rep.">
        <title>Comparative genomics of chytrid fungi reveal insights into the obligate biotrophic and pathogenic lifestyle of Synchytrium endobioticum.</title>
        <authorList>
            <person name="van de Vossenberg B.T.L.H."/>
            <person name="Warris S."/>
            <person name="Nguyen H.D.T."/>
            <person name="van Gent-Pelzer M.P.E."/>
            <person name="Joly D.L."/>
            <person name="van de Geest H.C."/>
            <person name="Bonants P.J.M."/>
            <person name="Smith D.S."/>
            <person name="Levesque C.A."/>
            <person name="van der Lee T.A.J."/>
        </authorList>
    </citation>
    <scope>NUCLEOTIDE SEQUENCE [LARGE SCALE GENOMIC DNA]</scope>
    <source>
        <strain evidence="14 15">CBS 675.73</strain>
    </source>
</reference>
<dbReference type="Pfam" id="PF00096">
    <property type="entry name" value="zf-C2H2"/>
    <property type="match status" value="3"/>
</dbReference>
<gene>
    <name evidence="14" type="ORF">CcCBS67573_g01060</name>
</gene>
<evidence type="ECO:0000256" key="12">
    <source>
        <dbReference type="SAM" id="MobiDB-lite"/>
    </source>
</evidence>
<keyword evidence="15" id="KW-1185">Reference proteome</keyword>
<name>A0A507FMN8_9FUNG</name>
<evidence type="ECO:0000256" key="1">
    <source>
        <dbReference type="ARBA" id="ARBA00004123"/>
    </source>
</evidence>
<dbReference type="Proteomes" id="UP000320333">
    <property type="component" value="Unassembled WGS sequence"/>
</dbReference>
<evidence type="ECO:0000256" key="2">
    <source>
        <dbReference type="ARBA" id="ARBA00006991"/>
    </source>
</evidence>
<evidence type="ECO:0000259" key="13">
    <source>
        <dbReference type="PROSITE" id="PS50157"/>
    </source>
</evidence>
<feature type="compositionally biased region" description="Polar residues" evidence="12">
    <location>
        <begin position="141"/>
        <end position="151"/>
    </location>
</feature>
<keyword evidence="4" id="KW-0677">Repeat</keyword>
<sequence length="351" mass="39704">MPGRCLRLMDPFSSLIASRLMKRRDFPASSYLPANDANHEKFVATQSLYGICRLQLSWMPSGIWDISDFATQDDFGGQQFVKQLRRQTGQQRGHSVAKMDFARPRLFTIAPSTEAMTPDDLEGDAVMPTARREREDDQDSLTEQSELSNSEDGGDDDGKSDRTTEDPVTKPFECLVCSKRFRTKGEVKSHQLVHSDEKPFVCDQCPNAYKRQTELSLHKMSHKGVKPYQCTICKKSYKTGPELKSHSVVHSDETPFECTQCDACFKRKTQLHLHMMKHTGRLPFNCGECDAAFKTAREKKVHALTHSTLRPFSCAEKGCSSSFKRKQELMNHRKLEHAGSSSAKAAARKDK</sequence>
<evidence type="ECO:0000256" key="10">
    <source>
        <dbReference type="ARBA" id="ARBA00023242"/>
    </source>
</evidence>
<dbReference type="STRING" id="246404.A0A507FMN8"/>
<keyword evidence="8" id="KW-0238">DNA-binding</keyword>
<dbReference type="SMART" id="SM00355">
    <property type="entry name" value="ZnF_C2H2"/>
    <property type="match status" value="6"/>
</dbReference>
<dbReference type="Pfam" id="PF13912">
    <property type="entry name" value="zf-C2H2_6"/>
    <property type="match status" value="1"/>
</dbReference>
<dbReference type="PROSITE" id="PS50157">
    <property type="entry name" value="ZINC_FINGER_C2H2_2"/>
    <property type="match status" value="6"/>
</dbReference>
<feature type="domain" description="C2H2-type" evidence="13">
    <location>
        <begin position="256"/>
        <end position="283"/>
    </location>
</feature>